<dbReference type="AlphaFoldDB" id="A0A3E0U569"/>
<reference evidence="3" key="1">
    <citation type="submission" date="2018-08" db="EMBL/GenBank/DDBJ databases">
        <title>Thalassotalea euphylliae genome.</title>
        <authorList>
            <person name="Summers S."/>
            <person name="Rice S.A."/>
            <person name="Freckelton M.L."/>
            <person name="Nedved B.T."/>
            <person name="Hadfield M.G."/>
        </authorList>
    </citation>
    <scope>NUCLEOTIDE SEQUENCE [LARGE SCALE GENOMIC DNA]</scope>
    <source>
        <strain evidence="3">H3</strain>
    </source>
</reference>
<evidence type="ECO:0000313" key="2">
    <source>
        <dbReference type="EMBL" id="REL31939.1"/>
    </source>
</evidence>
<comment type="caution">
    <text evidence="2">The sequence shown here is derived from an EMBL/GenBank/DDBJ whole genome shotgun (WGS) entry which is preliminary data.</text>
</comment>
<proteinExistence type="predicted"/>
<feature type="transmembrane region" description="Helical" evidence="1">
    <location>
        <begin position="107"/>
        <end position="126"/>
    </location>
</feature>
<organism evidence="2 3">
    <name type="scientific">Thalassotalea euphylliae</name>
    <dbReference type="NCBI Taxonomy" id="1655234"/>
    <lineage>
        <taxon>Bacteria</taxon>
        <taxon>Pseudomonadati</taxon>
        <taxon>Pseudomonadota</taxon>
        <taxon>Gammaproteobacteria</taxon>
        <taxon>Alteromonadales</taxon>
        <taxon>Colwelliaceae</taxon>
        <taxon>Thalassotalea</taxon>
    </lineage>
</organism>
<feature type="transmembrane region" description="Helical" evidence="1">
    <location>
        <begin position="249"/>
        <end position="271"/>
    </location>
</feature>
<evidence type="ECO:0000313" key="3">
    <source>
        <dbReference type="Proteomes" id="UP000256899"/>
    </source>
</evidence>
<name>A0A3E0U569_9GAMM</name>
<feature type="transmembrane region" description="Helical" evidence="1">
    <location>
        <begin position="27"/>
        <end position="44"/>
    </location>
</feature>
<feature type="transmembrane region" description="Helical" evidence="1">
    <location>
        <begin position="74"/>
        <end position="95"/>
    </location>
</feature>
<feature type="transmembrane region" description="Helical" evidence="1">
    <location>
        <begin position="138"/>
        <end position="159"/>
    </location>
</feature>
<feature type="transmembrane region" description="Helical" evidence="1">
    <location>
        <begin position="283"/>
        <end position="308"/>
    </location>
</feature>
<evidence type="ECO:0008006" key="4">
    <source>
        <dbReference type="Google" id="ProtNLM"/>
    </source>
</evidence>
<feature type="transmembrane region" description="Helical" evidence="1">
    <location>
        <begin position="380"/>
        <end position="400"/>
    </location>
</feature>
<keyword evidence="1" id="KW-1133">Transmembrane helix</keyword>
<accession>A0A3E0U569</accession>
<evidence type="ECO:0000256" key="1">
    <source>
        <dbReference type="SAM" id="Phobius"/>
    </source>
</evidence>
<dbReference type="EMBL" id="QUOT01000001">
    <property type="protein sequence ID" value="REL31939.1"/>
    <property type="molecule type" value="Genomic_DNA"/>
</dbReference>
<keyword evidence="1" id="KW-0472">Membrane</keyword>
<gene>
    <name evidence="2" type="ORF">DXX94_15115</name>
</gene>
<feature type="transmembrane region" description="Helical" evidence="1">
    <location>
        <begin position="328"/>
        <end position="349"/>
    </location>
</feature>
<keyword evidence="1" id="KW-0812">Transmembrane</keyword>
<protein>
    <recommendedName>
        <fullName evidence="4">Polysaccharide biosynthesis protein</fullName>
    </recommendedName>
</protein>
<feature type="transmembrane region" description="Helical" evidence="1">
    <location>
        <begin position="165"/>
        <end position="185"/>
    </location>
</feature>
<sequence>MVSKVVSFCYQVFSLPLLMAFLGVEKYAIFAIFLTSIGWVFWLSNSLSPAVTRITARNGITQIAHRVYLAAKKVTFFIAVVAVVGGAVLTLVQLNHQVMSHFNLHDVLLLLLLSLLVMYYSVADSVRQGVGQQHINNLYFSGANAITIVSIFVIAKMNWHESSKLPLAIVVTYLPLFIIKVINTFQVNTKFKVKPLTHTYNPKKALLKLLFGVGSANLFIQLSVLTNKSVVSFFVIDASLVEMAKLDIAFRYFTIAGTFFATIQAPLWPLLTNAYKQKEYNWIRMWQLVLTIGFGVISLVLFAVTYLYGEQLFLLWSQAAVVITQQEIMLMSGYFLTIALNQAHIILLMGKSDFAFIAKSLLIEAGVLILLIFSQQFEQSLLGVIQALIVARIISSLPMLSWKVWYQQRGAALES</sequence>
<dbReference type="Proteomes" id="UP000256899">
    <property type="component" value="Unassembled WGS sequence"/>
</dbReference>
<feature type="transmembrane region" description="Helical" evidence="1">
    <location>
        <begin position="356"/>
        <end position="374"/>
    </location>
</feature>
<keyword evidence="3" id="KW-1185">Reference proteome</keyword>